<name>A0A8C5Z212_MARMA</name>
<dbReference type="SUPFAM" id="SSF53474">
    <property type="entry name" value="alpha/beta-Hydrolases"/>
    <property type="match status" value="1"/>
</dbReference>
<evidence type="ECO:0000256" key="6">
    <source>
        <dbReference type="ARBA" id="ARBA00022729"/>
    </source>
</evidence>
<keyword evidence="5 11" id="KW-0645">Protease</keyword>
<protein>
    <recommendedName>
        <fullName evidence="11">Carboxypeptidase</fullName>
        <ecNumber evidence="11">3.4.16.-</ecNumber>
    </recommendedName>
</protein>
<keyword evidence="3" id="KW-0926">Vacuole</keyword>
<comment type="similarity">
    <text evidence="2 11">Belongs to the peptidase S10 family.</text>
</comment>
<dbReference type="GO" id="GO:0006508">
    <property type="term" value="P:proteolysis"/>
    <property type="evidence" value="ECO:0007669"/>
    <property type="project" value="UniProtKB-KW"/>
</dbReference>
<evidence type="ECO:0000256" key="9">
    <source>
        <dbReference type="ARBA" id="ARBA00023157"/>
    </source>
</evidence>
<dbReference type="GO" id="GO:0005773">
    <property type="term" value="C:vacuole"/>
    <property type="evidence" value="ECO:0007669"/>
    <property type="project" value="UniProtKB-SubCell"/>
</dbReference>
<keyword evidence="8" id="KW-0865">Zymogen</keyword>
<evidence type="ECO:0000256" key="10">
    <source>
        <dbReference type="ARBA" id="ARBA00023180"/>
    </source>
</evidence>
<evidence type="ECO:0000256" key="4">
    <source>
        <dbReference type="ARBA" id="ARBA00022645"/>
    </source>
</evidence>
<dbReference type="Ensembl" id="ENSMMMT00000009791.1">
    <property type="protein sequence ID" value="ENSMMMP00000008584.1"/>
    <property type="gene ID" value="ENSMMMG00000007680.1"/>
</dbReference>
<evidence type="ECO:0000313" key="13">
    <source>
        <dbReference type="Ensembl" id="ENSMMMP00000008584.1"/>
    </source>
</evidence>
<dbReference type="EC" id="3.4.16.-" evidence="11"/>
<keyword evidence="14" id="KW-1185">Reference proteome</keyword>
<keyword evidence="9" id="KW-1015">Disulfide bond</keyword>
<keyword evidence="7 11" id="KW-0378">Hydrolase</keyword>
<dbReference type="GeneTree" id="ENSGT00960000189236"/>
<evidence type="ECO:0000256" key="3">
    <source>
        <dbReference type="ARBA" id="ARBA00022554"/>
    </source>
</evidence>
<feature type="domain" description="Propeptide carboxypeptidase Y" evidence="12">
    <location>
        <begin position="47"/>
        <end position="106"/>
    </location>
</feature>
<accession>A0A8C5Z212</accession>
<dbReference type="Gene3D" id="3.40.50.1820">
    <property type="entry name" value="alpha/beta hydrolase"/>
    <property type="match status" value="1"/>
</dbReference>
<dbReference type="PANTHER" id="PTHR11802:SF113">
    <property type="entry name" value="SERINE CARBOXYPEPTIDASE CTSA-4.1"/>
    <property type="match status" value="1"/>
</dbReference>
<feature type="signal peptide" evidence="11">
    <location>
        <begin position="1"/>
        <end position="20"/>
    </location>
</feature>
<dbReference type="Pfam" id="PF05388">
    <property type="entry name" value="Carbpep_Y_N"/>
    <property type="match status" value="1"/>
</dbReference>
<feature type="chain" id="PRO_5034746748" description="Carboxypeptidase" evidence="11">
    <location>
        <begin position="21"/>
        <end position="322"/>
    </location>
</feature>
<dbReference type="Pfam" id="PF00450">
    <property type="entry name" value="Peptidase_S10"/>
    <property type="match status" value="1"/>
</dbReference>
<reference evidence="13" key="1">
    <citation type="submission" date="2025-08" db="UniProtKB">
        <authorList>
            <consortium name="Ensembl"/>
        </authorList>
    </citation>
    <scope>IDENTIFICATION</scope>
</reference>
<organism evidence="13 14">
    <name type="scientific">Marmota marmota marmota</name>
    <name type="common">Alpine marmot</name>
    <dbReference type="NCBI Taxonomy" id="9994"/>
    <lineage>
        <taxon>Eukaryota</taxon>
        <taxon>Metazoa</taxon>
        <taxon>Chordata</taxon>
        <taxon>Craniata</taxon>
        <taxon>Vertebrata</taxon>
        <taxon>Euteleostomi</taxon>
        <taxon>Mammalia</taxon>
        <taxon>Eutheria</taxon>
        <taxon>Euarchontoglires</taxon>
        <taxon>Glires</taxon>
        <taxon>Rodentia</taxon>
        <taxon>Sciuromorpha</taxon>
        <taxon>Sciuridae</taxon>
        <taxon>Xerinae</taxon>
        <taxon>Marmotini</taxon>
        <taxon>Marmota</taxon>
    </lineage>
</organism>
<evidence type="ECO:0000256" key="11">
    <source>
        <dbReference type="RuleBase" id="RU361156"/>
    </source>
</evidence>
<evidence type="ECO:0000256" key="2">
    <source>
        <dbReference type="ARBA" id="ARBA00009431"/>
    </source>
</evidence>
<evidence type="ECO:0000256" key="7">
    <source>
        <dbReference type="ARBA" id="ARBA00022801"/>
    </source>
</evidence>
<evidence type="ECO:0000256" key="5">
    <source>
        <dbReference type="ARBA" id="ARBA00022670"/>
    </source>
</evidence>
<dbReference type="InterPro" id="IPR029058">
    <property type="entry name" value="AB_hydrolase_fold"/>
</dbReference>
<dbReference type="Proteomes" id="UP000694407">
    <property type="component" value="Unplaced"/>
</dbReference>
<dbReference type="PRINTS" id="PR00724">
    <property type="entry name" value="CRBOXYPTASEC"/>
</dbReference>
<dbReference type="GO" id="GO:0004185">
    <property type="term" value="F:serine-type carboxypeptidase activity"/>
    <property type="evidence" value="ECO:0007669"/>
    <property type="project" value="UniProtKB-UniRule"/>
</dbReference>
<dbReference type="PANTHER" id="PTHR11802">
    <property type="entry name" value="SERINE PROTEASE FAMILY S10 SERINE CARBOXYPEPTIDASE"/>
    <property type="match status" value="1"/>
</dbReference>
<keyword evidence="6 11" id="KW-0732">Signal</keyword>
<dbReference type="InterPro" id="IPR008442">
    <property type="entry name" value="Propeptide_carboxypepY"/>
</dbReference>
<keyword evidence="10" id="KW-0325">Glycoprotein</keyword>
<evidence type="ECO:0000259" key="12">
    <source>
        <dbReference type="Pfam" id="PF05388"/>
    </source>
</evidence>
<evidence type="ECO:0000256" key="8">
    <source>
        <dbReference type="ARBA" id="ARBA00023145"/>
    </source>
</evidence>
<keyword evidence="4 11" id="KW-0121">Carboxypeptidase</keyword>
<evidence type="ECO:0000313" key="14">
    <source>
        <dbReference type="Proteomes" id="UP000694407"/>
    </source>
</evidence>
<evidence type="ECO:0000256" key="1">
    <source>
        <dbReference type="ARBA" id="ARBA00004116"/>
    </source>
</evidence>
<comment type="subcellular location">
    <subcellularLocation>
        <location evidence="1">Vacuole</location>
    </subcellularLocation>
</comment>
<sequence>MKAFTSLLCGLGLSTTLAKAISLQRPLGLDKDVLLQAAEKFGLDLDLDHLLKELDSNVLDAWAQIEHLYPNQVMSLETSTKPKFPEAIKTKKDWDFVVKNDAIENYQLRVNKIKDPKILGIDPNVTQYTGYLDVEDEDKHFFFWTFESRNDPAKDPVILWLNGGPGCSSLTGLFFELGPSSIGPDLKPIGNPYSWNSNATVIFLDQPVNVGFSYSGSSGVSNTVAAGKDVYNFLELFFDQFPEYVNKGQDFHIAGESYAGHYIPVFASEILSHKDRNFNLTSVLIGNAKCVYWRPGRRLERSYTVLLDDVEKNFFYFSFSFS</sequence>
<dbReference type="PROSITE" id="PS00131">
    <property type="entry name" value="CARBOXYPEPT_SER_SER"/>
    <property type="match status" value="1"/>
</dbReference>
<reference evidence="13" key="2">
    <citation type="submission" date="2025-09" db="UniProtKB">
        <authorList>
            <consortium name="Ensembl"/>
        </authorList>
    </citation>
    <scope>IDENTIFICATION</scope>
</reference>
<dbReference type="InterPro" id="IPR001563">
    <property type="entry name" value="Peptidase_S10"/>
</dbReference>
<proteinExistence type="inferred from homology"/>
<dbReference type="InterPro" id="IPR018202">
    <property type="entry name" value="Ser_caboxypep_ser_AS"/>
</dbReference>
<dbReference type="AlphaFoldDB" id="A0A8C5Z212"/>